<reference evidence="2" key="1">
    <citation type="submission" date="2023-02" db="EMBL/GenBank/DDBJ databases">
        <title>Identification and recombinant expression of a fungal hydrolase from Papiliotrema laurentii that hydrolyzes apple cutin and clears colloidal polyester polyurethane.</title>
        <authorList>
            <consortium name="DOE Joint Genome Institute"/>
            <person name="Roman V.A."/>
            <person name="Bojanowski C."/>
            <person name="Crable B.R."/>
            <person name="Wagner D.N."/>
            <person name="Hung C.S."/>
            <person name="Nadeau L.J."/>
            <person name="Schratz L."/>
            <person name="Haridas S."/>
            <person name="Pangilinan J."/>
            <person name="Lipzen A."/>
            <person name="Na H."/>
            <person name="Yan M."/>
            <person name="Ng V."/>
            <person name="Grigoriev I.V."/>
            <person name="Spatafora J.W."/>
            <person name="Barlow D."/>
            <person name="Biffinger J."/>
            <person name="Kelley-Loughnane N."/>
            <person name="Varaljay V.A."/>
            <person name="Crookes-Goodson W.J."/>
        </authorList>
    </citation>
    <scope>NUCLEOTIDE SEQUENCE</scope>
    <source>
        <strain evidence="2">5307AH</strain>
    </source>
</reference>
<evidence type="ECO:0000256" key="1">
    <source>
        <dbReference type="SAM" id="MobiDB-lite"/>
    </source>
</evidence>
<evidence type="ECO:0000313" key="2">
    <source>
        <dbReference type="EMBL" id="KAK1920680.1"/>
    </source>
</evidence>
<feature type="region of interest" description="Disordered" evidence="1">
    <location>
        <begin position="36"/>
        <end position="59"/>
    </location>
</feature>
<dbReference type="Gene3D" id="3.40.50.720">
    <property type="entry name" value="NAD(P)-binding Rossmann-like Domain"/>
    <property type="match status" value="1"/>
</dbReference>
<accession>A0AAD9FIJ7</accession>
<gene>
    <name evidence="2" type="ORF">DB88DRAFT_513878</name>
</gene>
<dbReference type="SUPFAM" id="SSF51735">
    <property type="entry name" value="NAD(P)-binding Rossmann-fold domains"/>
    <property type="match status" value="1"/>
</dbReference>
<proteinExistence type="predicted"/>
<protein>
    <submittedName>
        <fullName evidence="2">Uncharacterized protein</fullName>
    </submittedName>
</protein>
<dbReference type="EMBL" id="JAODAN010000014">
    <property type="protein sequence ID" value="KAK1920680.1"/>
    <property type="molecule type" value="Genomic_DNA"/>
</dbReference>
<sequence>MTGPSIGHPNLAFGFLGFGRISQETVKRLLAFANKPQPPTSIYNSSPHQTQPAGDLRRDPIVNSEDLAWAVDQREIYGAGLDVITHEPNAGPDHSLRAQGEALEAEVP</sequence>
<feature type="region of interest" description="Disordered" evidence="1">
    <location>
        <begin position="85"/>
        <end position="108"/>
    </location>
</feature>
<name>A0AAD9FIJ7_PAPLA</name>
<comment type="caution">
    <text evidence="2">The sequence shown here is derived from an EMBL/GenBank/DDBJ whole genome shotgun (WGS) entry which is preliminary data.</text>
</comment>
<feature type="compositionally biased region" description="Polar residues" evidence="1">
    <location>
        <begin position="40"/>
        <end position="52"/>
    </location>
</feature>
<dbReference type="InterPro" id="IPR036291">
    <property type="entry name" value="NAD(P)-bd_dom_sf"/>
</dbReference>
<organism evidence="2 3">
    <name type="scientific">Papiliotrema laurentii</name>
    <name type="common">Cryptococcus laurentii</name>
    <dbReference type="NCBI Taxonomy" id="5418"/>
    <lineage>
        <taxon>Eukaryota</taxon>
        <taxon>Fungi</taxon>
        <taxon>Dikarya</taxon>
        <taxon>Basidiomycota</taxon>
        <taxon>Agaricomycotina</taxon>
        <taxon>Tremellomycetes</taxon>
        <taxon>Tremellales</taxon>
        <taxon>Rhynchogastremaceae</taxon>
        <taxon>Papiliotrema</taxon>
    </lineage>
</organism>
<dbReference type="AlphaFoldDB" id="A0AAD9FIJ7"/>
<evidence type="ECO:0000313" key="3">
    <source>
        <dbReference type="Proteomes" id="UP001182556"/>
    </source>
</evidence>
<dbReference type="Proteomes" id="UP001182556">
    <property type="component" value="Unassembled WGS sequence"/>
</dbReference>
<keyword evidence="3" id="KW-1185">Reference proteome</keyword>